<proteinExistence type="predicted"/>
<dbReference type="Proteomes" id="UP001299546">
    <property type="component" value="Unassembled WGS sequence"/>
</dbReference>
<organism evidence="1 2">
    <name type="scientific">Bariatricus massiliensis</name>
    <dbReference type="NCBI Taxonomy" id="1745713"/>
    <lineage>
        <taxon>Bacteria</taxon>
        <taxon>Bacillati</taxon>
        <taxon>Bacillota</taxon>
        <taxon>Clostridia</taxon>
        <taxon>Lachnospirales</taxon>
        <taxon>Lachnospiraceae</taxon>
        <taxon>Bariatricus</taxon>
    </lineage>
</organism>
<reference evidence="1 2" key="1">
    <citation type="submission" date="2021-10" db="EMBL/GenBank/DDBJ databases">
        <title>Collection of gut derived symbiotic bacterial strains cultured from healthy donors.</title>
        <authorList>
            <person name="Lin H."/>
            <person name="Littmann E."/>
            <person name="Kohout C."/>
            <person name="Pamer E.G."/>
        </authorList>
    </citation>
    <scope>NUCLEOTIDE SEQUENCE [LARGE SCALE GENOMIC DNA]</scope>
    <source>
        <strain evidence="1 2">DFI.1.165</strain>
    </source>
</reference>
<comment type="caution">
    <text evidence="1">The sequence shown here is derived from an EMBL/GenBank/DDBJ whole genome shotgun (WGS) entry which is preliminary data.</text>
</comment>
<dbReference type="Pfam" id="PF10711">
    <property type="entry name" value="DUF2513"/>
    <property type="match status" value="1"/>
</dbReference>
<evidence type="ECO:0000313" key="2">
    <source>
        <dbReference type="Proteomes" id="UP001299546"/>
    </source>
</evidence>
<dbReference type="RefSeq" id="WP_066734705.1">
    <property type="nucleotide sequence ID" value="NZ_JAJCIQ010000007.1"/>
</dbReference>
<sequence>MKLNPDCIRDILLYVELNSDLRHFISISPSNLPTELEKYSSDEVMYHIKQAELSSLIETPSWYLDGGCLIKYLLPEGHKFLADIREDTNWNKTKEIAKSAGSNSLDALKQIATGVVSAIIKSQLGL</sequence>
<accession>A0ABS8DHC5</accession>
<keyword evidence="2" id="KW-1185">Reference proteome</keyword>
<dbReference type="InterPro" id="IPR019650">
    <property type="entry name" value="DUF2513"/>
</dbReference>
<protein>
    <submittedName>
        <fullName evidence="1">DUF2513 domain-containing protein</fullName>
    </submittedName>
</protein>
<evidence type="ECO:0000313" key="1">
    <source>
        <dbReference type="EMBL" id="MCB7387840.1"/>
    </source>
</evidence>
<gene>
    <name evidence="1" type="ORF">LIZ65_11120</name>
</gene>
<name>A0ABS8DHC5_9FIRM</name>
<dbReference type="EMBL" id="JAJCIS010000006">
    <property type="protein sequence ID" value="MCB7387840.1"/>
    <property type="molecule type" value="Genomic_DNA"/>
</dbReference>